<dbReference type="PANTHER" id="PTHR10334">
    <property type="entry name" value="CYSTEINE-RICH SECRETORY PROTEIN-RELATED"/>
    <property type="match status" value="1"/>
</dbReference>
<name>A0AA88AHQ8_FICCA</name>
<comment type="caution">
    <text evidence="2">The sequence shown here is derived from an EMBL/GenBank/DDBJ whole genome shotgun (WGS) entry which is preliminary data.</text>
</comment>
<keyword evidence="3" id="KW-1185">Reference proteome</keyword>
<sequence>MTWDDTVAFYARQYANSHIGARNMVHSGGSYGENLAWSCGNLSGTDAVRMWVNEKANYDHNSNSCASRKVWTLHSRGVA</sequence>
<dbReference type="Gene3D" id="3.40.33.10">
    <property type="entry name" value="CAP"/>
    <property type="match status" value="1"/>
</dbReference>
<evidence type="ECO:0000313" key="3">
    <source>
        <dbReference type="Proteomes" id="UP001187192"/>
    </source>
</evidence>
<dbReference type="SMART" id="SM00198">
    <property type="entry name" value="SCP"/>
    <property type="match status" value="1"/>
</dbReference>
<dbReference type="Proteomes" id="UP001187192">
    <property type="component" value="Unassembled WGS sequence"/>
</dbReference>
<proteinExistence type="predicted"/>
<dbReference type="InterPro" id="IPR001283">
    <property type="entry name" value="CRISP-related"/>
</dbReference>
<dbReference type="InterPro" id="IPR014044">
    <property type="entry name" value="CAP_dom"/>
</dbReference>
<evidence type="ECO:0000313" key="2">
    <source>
        <dbReference type="EMBL" id="GMN52430.1"/>
    </source>
</evidence>
<evidence type="ECO:0000259" key="1">
    <source>
        <dbReference type="SMART" id="SM00198"/>
    </source>
</evidence>
<dbReference type="EMBL" id="BTGU01000041">
    <property type="protein sequence ID" value="GMN52430.1"/>
    <property type="molecule type" value="Genomic_DNA"/>
</dbReference>
<feature type="domain" description="SCP" evidence="1">
    <location>
        <begin position="1"/>
        <end position="77"/>
    </location>
</feature>
<protein>
    <recommendedName>
        <fullName evidence="1">SCP domain-containing protein</fullName>
    </recommendedName>
</protein>
<dbReference type="AlphaFoldDB" id="A0AA88AHQ8"/>
<accession>A0AA88AHQ8</accession>
<reference evidence="2" key="1">
    <citation type="submission" date="2023-07" db="EMBL/GenBank/DDBJ databases">
        <title>draft genome sequence of fig (Ficus carica).</title>
        <authorList>
            <person name="Takahashi T."/>
            <person name="Nishimura K."/>
        </authorList>
    </citation>
    <scope>NUCLEOTIDE SEQUENCE</scope>
</reference>
<gene>
    <name evidence="2" type="ORF">TIFTF001_021582</name>
</gene>
<dbReference type="InterPro" id="IPR035940">
    <property type="entry name" value="CAP_sf"/>
</dbReference>
<organism evidence="2 3">
    <name type="scientific">Ficus carica</name>
    <name type="common">Common fig</name>
    <dbReference type="NCBI Taxonomy" id="3494"/>
    <lineage>
        <taxon>Eukaryota</taxon>
        <taxon>Viridiplantae</taxon>
        <taxon>Streptophyta</taxon>
        <taxon>Embryophyta</taxon>
        <taxon>Tracheophyta</taxon>
        <taxon>Spermatophyta</taxon>
        <taxon>Magnoliopsida</taxon>
        <taxon>eudicotyledons</taxon>
        <taxon>Gunneridae</taxon>
        <taxon>Pentapetalae</taxon>
        <taxon>rosids</taxon>
        <taxon>fabids</taxon>
        <taxon>Rosales</taxon>
        <taxon>Moraceae</taxon>
        <taxon>Ficeae</taxon>
        <taxon>Ficus</taxon>
    </lineage>
</organism>
<dbReference type="SUPFAM" id="SSF55797">
    <property type="entry name" value="PR-1-like"/>
    <property type="match status" value="1"/>
</dbReference>